<keyword evidence="2" id="KW-0560">Oxidoreductase</keyword>
<feature type="domain" description="NmrA-like" evidence="3">
    <location>
        <begin position="4"/>
        <end position="221"/>
    </location>
</feature>
<dbReference type="Pfam" id="PF05368">
    <property type="entry name" value="NmrA"/>
    <property type="match status" value="1"/>
</dbReference>
<dbReference type="OrthoDB" id="9974981at2759"/>
<dbReference type="PANTHER" id="PTHR47706">
    <property type="entry name" value="NMRA-LIKE FAMILY PROTEIN"/>
    <property type="match status" value="1"/>
</dbReference>
<dbReference type="InterPro" id="IPR045312">
    <property type="entry name" value="PCBER-like"/>
</dbReference>
<dbReference type="Proteomes" id="UP000191285">
    <property type="component" value="Unassembled WGS sequence"/>
</dbReference>
<evidence type="ECO:0000259" key="3">
    <source>
        <dbReference type="Pfam" id="PF05368"/>
    </source>
</evidence>
<dbReference type="Gene3D" id="3.40.50.720">
    <property type="entry name" value="NAD(P)-binding Rossmann-like Domain"/>
    <property type="match status" value="1"/>
</dbReference>
<reference evidence="5" key="1">
    <citation type="journal article" date="2017" name="Nat. Microbiol.">
        <title>Global analysis of biosynthetic gene clusters reveals vast potential of secondary metabolite production in Penicillium species.</title>
        <authorList>
            <person name="Nielsen J.C."/>
            <person name="Grijseels S."/>
            <person name="Prigent S."/>
            <person name="Ji B."/>
            <person name="Dainat J."/>
            <person name="Nielsen K.F."/>
            <person name="Frisvad J.C."/>
            <person name="Workman M."/>
            <person name="Nielsen J."/>
        </authorList>
    </citation>
    <scope>NUCLEOTIDE SEQUENCE [LARGE SCALE GENOMIC DNA]</scope>
    <source>
        <strain evidence="5">IBT 24891</strain>
    </source>
</reference>
<keyword evidence="5" id="KW-1185">Reference proteome</keyword>
<sequence length="297" mass="31667">MAISKVAVVGGTGNLGPAIVNGLLDGGFKVTILSRSSSHQLNSRVKVQVVDYTSLDSLTTALSGQDAVVNALGVGVVSGEIHLRVVEAAHAAKVQRYIPSEFGSDTANPLTAQLPVFGDKVAVIKKLEEIAAQDSTFSYTSIITGPFFDWGIEKGFLINLNGPSTSIYDGGDVPVSSTTLAGIGRAVAGTLQKADKTKNRHVYTADVQFTQNKILQWSGKSDQIEKIPVKTEDLEVKAYEAIKHPTPDPPTFAKNLILRAIFGGKYGGHFAKTDNEILGLKELSEPEVVDIVKKYVS</sequence>
<dbReference type="InterPro" id="IPR008030">
    <property type="entry name" value="NmrA-like"/>
</dbReference>
<dbReference type="PANTHER" id="PTHR47706:SF1">
    <property type="entry name" value="CIPA-LIKE, PUTATIVE (AFU_ORTHOLOGUE AFUA_1G12460)-RELATED"/>
    <property type="match status" value="1"/>
</dbReference>
<dbReference type="SUPFAM" id="SSF51735">
    <property type="entry name" value="NAD(P)-binding Rossmann-fold domains"/>
    <property type="match status" value="1"/>
</dbReference>
<dbReference type="Gene3D" id="3.90.25.10">
    <property type="entry name" value="UDP-galactose 4-epimerase, domain 1"/>
    <property type="match status" value="1"/>
</dbReference>
<organism evidence="4 5">
    <name type="scientific">Penicillium steckii</name>
    <dbReference type="NCBI Taxonomy" id="303698"/>
    <lineage>
        <taxon>Eukaryota</taxon>
        <taxon>Fungi</taxon>
        <taxon>Dikarya</taxon>
        <taxon>Ascomycota</taxon>
        <taxon>Pezizomycotina</taxon>
        <taxon>Eurotiomycetes</taxon>
        <taxon>Eurotiomycetidae</taxon>
        <taxon>Eurotiales</taxon>
        <taxon>Aspergillaceae</taxon>
        <taxon>Penicillium</taxon>
    </lineage>
</organism>
<evidence type="ECO:0000256" key="2">
    <source>
        <dbReference type="ARBA" id="ARBA00023002"/>
    </source>
</evidence>
<name>A0A1V6TMI5_9EURO</name>
<dbReference type="InterPro" id="IPR036291">
    <property type="entry name" value="NAD(P)-bd_dom_sf"/>
</dbReference>
<evidence type="ECO:0000313" key="5">
    <source>
        <dbReference type="Proteomes" id="UP000191285"/>
    </source>
</evidence>
<dbReference type="CDD" id="cd05259">
    <property type="entry name" value="PCBER_SDR_a"/>
    <property type="match status" value="1"/>
</dbReference>
<evidence type="ECO:0000256" key="1">
    <source>
        <dbReference type="ARBA" id="ARBA00022857"/>
    </source>
</evidence>
<dbReference type="GO" id="GO:0016491">
    <property type="term" value="F:oxidoreductase activity"/>
    <property type="evidence" value="ECO:0007669"/>
    <property type="project" value="UniProtKB-KW"/>
</dbReference>
<dbReference type="EMBL" id="MLKD01000004">
    <property type="protein sequence ID" value="OQE27547.1"/>
    <property type="molecule type" value="Genomic_DNA"/>
</dbReference>
<evidence type="ECO:0000313" key="4">
    <source>
        <dbReference type="EMBL" id="OQE27547.1"/>
    </source>
</evidence>
<dbReference type="InterPro" id="IPR051609">
    <property type="entry name" value="NmrA/Isoflavone_reductase-like"/>
</dbReference>
<comment type="caution">
    <text evidence="4">The sequence shown here is derived from an EMBL/GenBank/DDBJ whole genome shotgun (WGS) entry which is preliminary data.</text>
</comment>
<dbReference type="STRING" id="303698.A0A1V6TMI5"/>
<dbReference type="AlphaFoldDB" id="A0A1V6TMI5"/>
<gene>
    <name evidence="4" type="ORF">PENSTE_c004G06571</name>
</gene>
<proteinExistence type="predicted"/>
<keyword evidence="1" id="KW-0521">NADP</keyword>
<protein>
    <recommendedName>
        <fullName evidence="3">NmrA-like domain-containing protein</fullName>
    </recommendedName>
</protein>
<accession>A0A1V6TMI5</accession>